<reference evidence="14" key="1">
    <citation type="journal article" date="2019" name="Int. J. Syst. Evol. Microbiol.">
        <title>The Global Catalogue of Microorganisms (GCM) 10K type strain sequencing project: providing services to taxonomists for standard genome sequencing and annotation.</title>
        <authorList>
            <consortium name="The Broad Institute Genomics Platform"/>
            <consortium name="The Broad Institute Genome Sequencing Center for Infectious Disease"/>
            <person name="Wu L."/>
            <person name="Ma J."/>
        </authorList>
    </citation>
    <scope>NUCLEOTIDE SEQUENCE [LARGE SCALE GENOMIC DNA]</scope>
    <source>
        <strain evidence="14">JCM 17738</strain>
    </source>
</reference>
<feature type="transmembrane region" description="Helical" evidence="11">
    <location>
        <begin position="88"/>
        <end position="110"/>
    </location>
</feature>
<dbReference type="Proteomes" id="UP001500390">
    <property type="component" value="Unassembled WGS sequence"/>
</dbReference>
<dbReference type="Pfam" id="PF07884">
    <property type="entry name" value="VKOR"/>
    <property type="match status" value="1"/>
</dbReference>
<evidence type="ECO:0000256" key="4">
    <source>
        <dbReference type="ARBA" id="ARBA00022719"/>
    </source>
</evidence>
<keyword evidence="5 11" id="KW-1133">Transmembrane helix</keyword>
<evidence type="ECO:0000256" key="7">
    <source>
        <dbReference type="ARBA" id="ARBA00023136"/>
    </source>
</evidence>
<feature type="transmembrane region" description="Helical" evidence="11">
    <location>
        <begin position="117"/>
        <end position="138"/>
    </location>
</feature>
<proteinExistence type="inferred from homology"/>
<comment type="subcellular location">
    <subcellularLocation>
        <location evidence="1">Membrane</location>
        <topology evidence="1">Multi-pass membrane protein</topology>
    </subcellularLocation>
</comment>
<dbReference type="EMBL" id="BAABFX010000022">
    <property type="protein sequence ID" value="GAA4393663.1"/>
    <property type="molecule type" value="Genomic_DNA"/>
</dbReference>
<organism evidence="13 14">
    <name type="scientific">Ornithinibacter aureus</name>
    <dbReference type="NCBI Taxonomy" id="622664"/>
    <lineage>
        <taxon>Bacteria</taxon>
        <taxon>Bacillati</taxon>
        <taxon>Actinomycetota</taxon>
        <taxon>Actinomycetes</taxon>
        <taxon>Micrococcales</taxon>
        <taxon>Intrasporangiaceae</taxon>
        <taxon>Ornithinibacter</taxon>
    </lineage>
</organism>
<evidence type="ECO:0000256" key="3">
    <source>
        <dbReference type="ARBA" id="ARBA00022692"/>
    </source>
</evidence>
<comment type="similarity">
    <text evidence="2">Belongs to the VKOR family.</text>
</comment>
<evidence type="ECO:0000313" key="13">
    <source>
        <dbReference type="EMBL" id="GAA4393663.1"/>
    </source>
</evidence>
<sequence length="211" mass="22018">MSPTAIPTPRATADAPSPGREPGAASEGRWIAIAMIVVGTAGALASAALIIEKVAVLADPTHVPACSINPVISCGSVMMSWQAELLGFPNPVLGLAGFPVVAASGAALLAGGHLRRWYWIALLAGSLAGVGLVHWLIFQSLYRIGALCPYCMVVWVCAVTTLVAVSALLATRGILPAFIARYAPTILIAWLAVVATLATIRFRDYWATLLF</sequence>
<evidence type="ECO:0000256" key="10">
    <source>
        <dbReference type="SAM" id="MobiDB-lite"/>
    </source>
</evidence>
<keyword evidence="3 11" id="KW-0812">Transmembrane</keyword>
<dbReference type="CDD" id="cd12922">
    <property type="entry name" value="VKOR_5"/>
    <property type="match status" value="1"/>
</dbReference>
<feature type="region of interest" description="Disordered" evidence="10">
    <location>
        <begin position="1"/>
        <end position="24"/>
    </location>
</feature>
<dbReference type="Gene3D" id="1.20.1440.130">
    <property type="entry name" value="VKOR domain"/>
    <property type="match status" value="1"/>
</dbReference>
<evidence type="ECO:0000256" key="1">
    <source>
        <dbReference type="ARBA" id="ARBA00004141"/>
    </source>
</evidence>
<accession>A0ABP8JNQ5</accession>
<keyword evidence="9" id="KW-0676">Redox-active center</keyword>
<feature type="transmembrane region" description="Helical" evidence="11">
    <location>
        <begin position="182"/>
        <end position="202"/>
    </location>
</feature>
<keyword evidence="8" id="KW-1015">Disulfide bond</keyword>
<dbReference type="SMART" id="SM00756">
    <property type="entry name" value="VKc"/>
    <property type="match status" value="1"/>
</dbReference>
<protein>
    <submittedName>
        <fullName evidence="13">Vitamin K epoxide reductase family protein</fullName>
    </submittedName>
</protein>
<dbReference type="InterPro" id="IPR041714">
    <property type="entry name" value="VKOR_Actinobacteria"/>
</dbReference>
<dbReference type="InterPro" id="IPR012932">
    <property type="entry name" value="VKOR"/>
</dbReference>
<evidence type="ECO:0000256" key="2">
    <source>
        <dbReference type="ARBA" id="ARBA00006214"/>
    </source>
</evidence>
<evidence type="ECO:0000259" key="12">
    <source>
        <dbReference type="SMART" id="SM00756"/>
    </source>
</evidence>
<comment type="caution">
    <text evidence="13">The sequence shown here is derived from an EMBL/GenBank/DDBJ whole genome shotgun (WGS) entry which is preliminary data.</text>
</comment>
<evidence type="ECO:0000256" key="8">
    <source>
        <dbReference type="ARBA" id="ARBA00023157"/>
    </source>
</evidence>
<keyword evidence="14" id="KW-1185">Reference proteome</keyword>
<evidence type="ECO:0000256" key="5">
    <source>
        <dbReference type="ARBA" id="ARBA00022989"/>
    </source>
</evidence>
<keyword evidence="6" id="KW-0560">Oxidoreductase</keyword>
<dbReference type="RefSeq" id="WP_246196931.1">
    <property type="nucleotide sequence ID" value="NZ_BAABFX010000022.1"/>
</dbReference>
<feature type="transmembrane region" description="Helical" evidence="11">
    <location>
        <begin position="144"/>
        <end position="170"/>
    </location>
</feature>
<evidence type="ECO:0000256" key="6">
    <source>
        <dbReference type="ARBA" id="ARBA00023002"/>
    </source>
</evidence>
<keyword evidence="7 11" id="KW-0472">Membrane</keyword>
<feature type="domain" description="Vitamin K epoxide reductase" evidence="12">
    <location>
        <begin position="28"/>
        <end position="169"/>
    </location>
</feature>
<feature type="transmembrane region" description="Helical" evidence="11">
    <location>
        <begin position="30"/>
        <end position="51"/>
    </location>
</feature>
<gene>
    <name evidence="13" type="ORF">GCM10023153_13910</name>
</gene>
<evidence type="ECO:0000313" key="14">
    <source>
        <dbReference type="Proteomes" id="UP001500390"/>
    </source>
</evidence>
<keyword evidence="4" id="KW-0874">Quinone</keyword>
<name>A0ABP8JNQ5_9MICO</name>
<evidence type="ECO:0000256" key="11">
    <source>
        <dbReference type="SAM" id="Phobius"/>
    </source>
</evidence>
<dbReference type="InterPro" id="IPR038354">
    <property type="entry name" value="VKOR_sf"/>
</dbReference>
<evidence type="ECO:0000256" key="9">
    <source>
        <dbReference type="ARBA" id="ARBA00023284"/>
    </source>
</evidence>